<dbReference type="RefSeq" id="WP_009850095.1">
    <property type="nucleotide sequence ID" value="NZ_DS022294.1"/>
</dbReference>
<dbReference type="eggNOG" id="COG1639">
    <property type="taxonomic scope" value="Bacteria"/>
</dbReference>
<dbReference type="InterPro" id="IPR006675">
    <property type="entry name" value="HDIG_dom"/>
</dbReference>
<dbReference type="InParanoid" id="Q0EVZ9"/>
<dbReference type="PANTHER" id="PTHR33525">
    <property type="match status" value="1"/>
</dbReference>
<dbReference type="PANTHER" id="PTHR33525:SF5">
    <property type="entry name" value="TWO COMPONENT SIGNAL TRANSDUCTION SYSTEM RESPONSE REGULATOR"/>
    <property type="match status" value="1"/>
</dbReference>
<keyword evidence="3" id="KW-1185">Reference proteome</keyword>
<dbReference type="Proteomes" id="UP000005297">
    <property type="component" value="Unassembled WGS sequence"/>
</dbReference>
<dbReference type="Pfam" id="PF08668">
    <property type="entry name" value="HDOD"/>
    <property type="match status" value="1"/>
</dbReference>
<dbReference type="PROSITE" id="PS51833">
    <property type="entry name" value="HDOD"/>
    <property type="match status" value="1"/>
</dbReference>
<reference evidence="2 3" key="1">
    <citation type="submission" date="2006-09" db="EMBL/GenBank/DDBJ databases">
        <authorList>
            <person name="Emerson D."/>
            <person name="Ferriera S."/>
            <person name="Johnson J."/>
            <person name="Kravitz S."/>
            <person name="Halpern A."/>
            <person name="Remington K."/>
            <person name="Beeson K."/>
            <person name="Tran B."/>
            <person name="Rogers Y.-H."/>
            <person name="Friedman R."/>
            <person name="Venter J.C."/>
        </authorList>
    </citation>
    <scope>NUCLEOTIDE SEQUENCE [LARGE SCALE GENOMIC DNA]</scope>
    <source>
        <strain evidence="2 3">PV-1</strain>
    </source>
</reference>
<dbReference type="SUPFAM" id="SSF109604">
    <property type="entry name" value="HD-domain/PDEase-like"/>
    <property type="match status" value="1"/>
</dbReference>
<sequence length="268" mass="29794">MMNSGFDRESTLELLKFSDDLPSLPDRFVRIQQVIQDPESGADDLARIIRSDQATTAMILKFANSPAYNPTHTPIGELSKAIARIGSRETAHIATTMSLMYGMILPTGMANIRSFWAHAFGVATVCEHLARLVHPAEQQCHERAFMTGLLHDIGRAALGMRVDFSYFERESGHMHGEPLIRFEEAYYGVNHAEAGMQLLRLWLFPDDIFTAVGEHHNPDCPHFLARICYQANAFCNDHVPEHTGIEALPATIAQALADHPVDLSTLTA</sequence>
<proteinExistence type="predicted"/>
<protein>
    <submittedName>
        <fullName evidence="2">HD domain protein</fullName>
    </submittedName>
</protein>
<comment type="caution">
    <text evidence="2">The sequence shown here is derived from an EMBL/GenBank/DDBJ whole genome shotgun (WGS) entry which is preliminary data.</text>
</comment>
<gene>
    <name evidence="2" type="ORF">SPV1_13002</name>
</gene>
<evidence type="ECO:0000313" key="3">
    <source>
        <dbReference type="Proteomes" id="UP000005297"/>
    </source>
</evidence>
<dbReference type="HOGENOM" id="CLU_048246_4_1_0"/>
<dbReference type="Gene3D" id="1.10.3210.10">
    <property type="entry name" value="Hypothetical protein af1432"/>
    <property type="match status" value="1"/>
</dbReference>
<evidence type="ECO:0000313" key="2">
    <source>
        <dbReference type="EMBL" id="EAU53469.1"/>
    </source>
</evidence>
<dbReference type="AlphaFoldDB" id="Q0EVZ9"/>
<dbReference type="STRING" id="314344.AL013_10005"/>
<dbReference type="InterPro" id="IPR052340">
    <property type="entry name" value="RNase_Y/CdgJ"/>
</dbReference>
<dbReference type="InterPro" id="IPR013976">
    <property type="entry name" value="HDOD"/>
</dbReference>
<organism evidence="2 3">
    <name type="scientific">Mariprofundus ferrooxydans PV-1</name>
    <dbReference type="NCBI Taxonomy" id="314345"/>
    <lineage>
        <taxon>Bacteria</taxon>
        <taxon>Pseudomonadati</taxon>
        <taxon>Pseudomonadota</taxon>
        <taxon>Candidatius Mariprofundia</taxon>
        <taxon>Mariprofundales</taxon>
        <taxon>Mariprofundaceae</taxon>
        <taxon>Mariprofundus</taxon>
    </lineage>
</organism>
<evidence type="ECO:0000259" key="1">
    <source>
        <dbReference type="PROSITE" id="PS51833"/>
    </source>
</evidence>
<accession>Q0EVZ9</accession>
<dbReference type="EMBL" id="AATS01000023">
    <property type="protein sequence ID" value="EAU53469.1"/>
    <property type="molecule type" value="Genomic_DNA"/>
</dbReference>
<dbReference type="NCBIfam" id="TIGR00277">
    <property type="entry name" value="HDIG"/>
    <property type="match status" value="1"/>
</dbReference>
<feature type="domain" description="HDOD" evidence="1">
    <location>
        <begin position="21"/>
        <end position="218"/>
    </location>
</feature>
<name>Q0EVZ9_9PROT</name>